<keyword evidence="11" id="KW-1185">Reference proteome</keyword>
<evidence type="ECO:0000256" key="1">
    <source>
        <dbReference type="ARBA" id="ARBA00004123"/>
    </source>
</evidence>
<keyword evidence="4" id="KW-0143">Chaperone</keyword>
<dbReference type="InterPro" id="IPR036869">
    <property type="entry name" value="J_dom_sf"/>
</dbReference>
<proteinExistence type="predicted"/>
<accession>A0A061AZJ2</accession>
<dbReference type="InterPro" id="IPR035979">
    <property type="entry name" value="RBD_domain_sf"/>
</dbReference>
<dbReference type="PANTHER" id="PTHR44313:SF1">
    <property type="entry name" value="DNAJ HOMOLOG SUBFAMILY C MEMBER 17"/>
    <property type="match status" value="1"/>
</dbReference>
<organism evidence="9">
    <name type="scientific">Cyberlindnera fabianii</name>
    <name type="common">Yeast</name>
    <name type="synonym">Hansenula fabianii</name>
    <dbReference type="NCBI Taxonomy" id="36022"/>
    <lineage>
        <taxon>Eukaryota</taxon>
        <taxon>Fungi</taxon>
        <taxon>Dikarya</taxon>
        <taxon>Ascomycota</taxon>
        <taxon>Saccharomycotina</taxon>
        <taxon>Saccharomycetes</taxon>
        <taxon>Phaffomycetales</taxon>
        <taxon>Phaffomycetaceae</taxon>
        <taxon>Cyberlindnera</taxon>
    </lineage>
</organism>
<dbReference type="SUPFAM" id="SSF46565">
    <property type="entry name" value="Chaperone J-domain"/>
    <property type="match status" value="1"/>
</dbReference>
<dbReference type="EMBL" id="LK052895">
    <property type="protein sequence ID" value="CDR42647.1"/>
    <property type="molecule type" value="Genomic_DNA"/>
</dbReference>
<keyword evidence="5" id="KW-0539">Nucleus</keyword>
<name>A0A061AZJ2_CYBFA</name>
<dbReference type="SUPFAM" id="SSF54928">
    <property type="entry name" value="RNA-binding domain, RBD"/>
    <property type="match status" value="1"/>
</dbReference>
<evidence type="ECO:0000256" key="7">
    <source>
        <dbReference type="SAM" id="MobiDB-lite"/>
    </source>
</evidence>
<dbReference type="SMART" id="SM00271">
    <property type="entry name" value="DnaJ"/>
    <property type="match status" value="1"/>
</dbReference>
<dbReference type="AlphaFoldDB" id="A0A061AZJ2"/>
<dbReference type="GO" id="GO:0005737">
    <property type="term" value="C:cytoplasm"/>
    <property type="evidence" value="ECO:0007669"/>
    <property type="project" value="UniProtKB-SubCell"/>
</dbReference>
<reference evidence="10" key="3">
    <citation type="submission" date="2017-01" db="EMBL/GenBank/DDBJ databases">
        <authorList>
            <person name="Mah S.A."/>
            <person name="Swanson W.J."/>
            <person name="Moy G.W."/>
            <person name="Vacquier V.D."/>
        </authorList>
    </citation>
    <scope>NUCLEOTIDE SEQUENCE [LARGE SCALE GENOMIC DNA]</scope>
    <source>
        <strain evidence="10">65</strain>
    </source>
</reference>
<evidence type="ECO:0000259" key="8">
    <source>
        <dbReference type="PROSITE" id="PS50076"/>
    </source>
</evidence>
<evidence type="ECO:0000256" key="6">
    <source>
        <dbReference type="SAM" id="Coils"/>
    </source>
</evidence>
<reference evidence="11" key="2">
    <citation type="journal article" date="2017" name="Genome Announc.">
        <title>Genome sequences of Cyberlindnera fabianii 65, Pichia kudriavzevii 129, and Saccharomyces cerevisiae 131 isolated from fermented masau fruits in Zimbabwe.</title>
        <authorList>
            <person name="van Rijswijck I.M.H."/>
            <person name="Derks M.F.L."/>
            <person name="Abee T."/>
            <person name="de Ridder D."/>
            <person name="Smid E.J."/>
        </authorList>
    </citation>
    <scope>NUCLEOTIDE SEQUENCE [LARGE SCALE GENOMIC DNA]</scope>
    <source>
        <strain evidence="11">65</strain>
    </source>
</reference>
<dbReference type="OrthoDB" id="436519at2759"/>
<feature type="coiled-coil region" evidence="6">
    <location>
        <begin position="83"/>
        <end position="140"/>
    </location>
</feature>
<feature type="compositionally biased region" description="Basic and acidic residues" evidence="7">
    <location>
        <begin position="162"/>
        <end position="173"/>
    </location>
</feature>
<dbReference type="PRINTS" id="PR00625">
    <property type="entry name" value="JDOMAIN"/>
</dbReference>
<feature type="region of interest" description="Disordered" evidence="7">
    <location>
        <begin position="152"/>
        <end position="174"/>
    </location>
</feature>
<evidence type="ECO:0000313" key="10">
    <source>
        <dbReference type="EMBL" id="ONH66944.1"/>
    </source>
</evidence>
<gene>
    <name evidence="10" type="ORF">BON22_3233</name>
    <name evidence="9" type="ORF">CYFA0S_10e00672g</name>
</gene>
<protein>
    <submittedName>
        <fullName evidence="9">CYFA0S10e00672g1_1</fullName>
    </submittedName>
    <submittedName>
        <fullName evidence="10">DnaJ subfamily C member 17</fullName>
    </submittedName>
</protein>
<dbReference type="Pfam" id="PF00226">
    <property type="entry name" value="DnaJ"/>
    <property type="match status" value="1"/>
</dbReference>
<dbReference type="VEuPathDB" id="FungiDB:BON22_3233"/>
<dbReference type="InterPro" id="IPR012677">
    <property type="entry name" value="Nucleotide-bd_a/b_plait_sf"/>
</dbReference>
<dbReference type="Proteomes" id="UP000189513">
    <property type="component" value="Unassembled WGS sequence"/>
</dbReference>
<dbReference type="GO" id="GO:0000390">
    <property type="term" value="P:spliceosomal complex disassembly"/>
    <property type="evidence" value="ECO:0007669"/>
    <property type="project" value="TreeGrafter"/>
</dbReference>
<dbReference type="InterPro" id="IPR001623">
    <property type="entry name" value="DnaJ_domain"/>
</dbReference>
<evidence type="ECO:0000256" key="5">
    <source>
        <dbReference type="ARBA" id="ARBA00023242"/>
    </source>
</evidence>
<dbReference type="OMA" id="NPLHFQW"/>
<feature type="domain" description="J" evidence="8">
    <location>
        <begin position="14"/>
        <end position="78"/>
    </location>
</feature>
<dbReference type="InterPro" id="IPR052094">
    <property type="entry name" value="Pre-mRNA-splicing_ERAD"/>
</dbReference>
<evidence type="ECO:0000256" key="2">
    <source>
        <dbReference type="ARBA" id="ARBA00004496"/>
    </source>
</evidence>
<dbReference type="PANTHER" id="PTHR44313">
    <property type="entry name" value="DNAJ HOMOLOG SUBFAMILY C MEMBER 17"/>
    <property type="match status" value="1"/>
</dbReference>
<dbReference type="Gene3D" id="1.10.287.110">
    <property type="entry name" value="DnaJ domain"/>
    <property type="match status" value="1"/>
</dbReference>
<keyword evidence="6" id="KW-0175">Coiled coil</keyword>
<reference evidence="9" key="1">
    <citation type="journal article" date="2014" name="Genome Announc.">
        <title>Genome sequence of the yeast Cyberlindnera fabianii (Hansenula fabianii).</title>
        <authorList>
            <person name="Freel K.C."/>
            <person name="Sarilar V."/>
            <person name="Neuveglise C."/>
            <person name="Devillers H."/>
            <person name="Friedrich A."/>
            <person name="Schacherer J."/>
        </authorList>
    </citation>
    <scope>NUCLEOTIDE SEQUENCE</scope>
    <source>
        <strain evidence="9">YJS4271</strain>
    </source>
</reference>
<dbReference type="CDD" id="cd06257">
    <property type="entry name" value="DnaJ"/>
    <property type="match status" value="1"/>
</dbReference>
<evidence type="ECO:0000313" key="11">
    <source>
        <dbReference type="Proteomes" id="UP000189513"/>
    </source>
</evidence>
<dbReference type="PROSITE" id="PS50076">
    <property type="entry name" value="DNAJ_2"/>
    <property type="match status" value="1"/>
</dbReference>
<dbReference type="STRING" id="36022.A0A061AZJ2"/>
<keyword evidence="3" id="KW-0963">Cytoplasm</keyword>
<evidence type="ECO:0000313" key="9">
    <source>
        <dbReference type="EMBL" id="CDR42647.1"/>
    </source>
</evidence>
<dbReference type="Gene3D" id="3.30.70.330">
    <property type="match status" value="1"/>
</dbReference>
<evidence type="ECO:0000256" key="3">
    <source>
        <dbReference type="ARBA" id="ARBA00022490"/>
    </source>
</evidence>
<comment type="subcellular location">
    <subcellularLocation>
        <location evidence="2">Cytoplasm</location>
    </subcellularLocation>
    <subcellularLocation>
        <location evidence="1">Nucleus</location>
    </subcellularLocation>
</comment>
<dbReference type="GO" id="GO:0003676">
    <property type="term" value="F:nucleic acid binding"/>
    <property type="evidence" value="ECO:0007669"/>
    <property type="project" value="InterPro"/>
</dbReference>
<evidence type="ECO:0000256" key="4">
    <source>
        <dbReference type="ARBA" id="ARBA00023186"/>
    </source>
</evidence>
<dbReference type="EMBL" id="MPUK01000005">
    <property type="protein sequence ID" value="ONH66944.1"/>
    <property type="molecule type" value="Genomic_DNA"/>
</dbReference>
<sequence length="306" mass="34873">MSKDLAFLKEHDVDIYSLLTVPPTADGTTIRKAYRRQALLYHPDKNPSASAAETFHLLTLTLNVLNDASLKADYDRWLQAKEMEALRTQKLDAERRRMKDELELAETTASRSASSSMWGKRRARESQDEYAKVIERLRKEGAEKRQAFEERYRKKLKTSSQDTHHSVEKEHSAPKNTVRVKWKAKEGISELFTSDVLEGIMSVFGNIESSKVLPKKASGSRYDTGIVTFKSFASANNAVIHDYSKKSNIWDNTSYRKLSGLLRACQWNDGVNISSTGSRILDKENMSFEEYLTVTLSKLRSHAQKV</sequence>
<dbReference type="GO" id="GO:0005681">
    <property type="term" value="C:spliceosomal complex"/>
    <property type="evidence" value="ECO:0007669"/>
    <property type="project" value="TreeGrafter"/>
</dbReference>